<evidence type="ECO:0000256" key="11">
    <source>
        <dbReference type="RuleBase" id="RU366056"/>
    </source>
</evidence>
<evidence type="ECO:0000256" key="8">
    <source>
        <dbReference type="ARBA" id="ARBA00022989"/>
    </source>
</evidence>
<dbReference type="EMBL" id="MU003806">
    <property type="protein sequence ID" value="KAF2719853.1"/>
    <property type="molecule type" value="Genomic_DNA"/>
</dbReference>
<dbReference type="PANTHER" id="PTHR28533">
    <property type="entry name" value="PROTEIN PBN1"/>
    <property type="match status" value="1"/>
</dbReference>
<keyword evidence="5 11" id="KW-0337">GPI-anchor biosynthesis</keyword>
<evidence type="ECO:0000256" key="7">
    <source>
        <dbReference type="ARBA" id="ARBA00022824"/>
    </source>
</evidence>
<keyword evidence="13" id="KW-1185">Reference proteome</keyword>
<dbReference type="GO" id="GO:0000030">
    <property type="term" value="F:mannosyltransferase activity"/>
    <property type="evidence" value="ECO:0007669"/>
    <property type="project" value="TreeGrafter"/>
</dbReference>
<dbReference type="Proteomes" id="UP000799441">
    <property type="component" value="Unassembled WGS sequence"/>
</dbReference>
<dbReference type="GO" id="GO:1990529">
    <property type="term" value="C:glycosylphosphatidylinositol-mannosyltransferase I complex"/>
    <property type="evidence" value="ECO:0007669"/>
    <property type="project" value="TreeGrafter"/>
</dbReference>
<evidence type="ECO:0000256" key="1">
    <source>
        <dbReference type="ARBA" id="ARBA00004643"/>
    </source>
</evidence>
<accession>A0A9P4Q3E3</accession>
<dbReference type="InterPro" id="IPR013233">
    <property type="entry name" value="PIG-X/PBN1"/>
</dbReference>
<evidence type="ECO:0000256" key="4">
    <source>
        <dbReference type="ARBA" id="ARBA00020410"/>
    </source>
</evidence>
<evidence type="ECO:0000313" key="12">
    <source>
        <dbReference type="EMBL" id="KAF2719853.1"/>
    </source>
</evidence>
<keyword evidence="8 11" id="KW-1133">Transmembrane helix</keyword>
<dbReference type="AlphaFoldDB" id="A0A9P4Q3E3"/>
<evidence type="ECO:0000256" key="5">
    <source>
        <dbReference type="ARBA" id="ARBA00022502"/>
    </source>
</evidence>
<comment type="subcellular location">
    <subcellularLocation>
        <location evidence="11">Endoplasmic reticulum membrane</location>
        <topology evidence="11">Single-pass membrane protein</topology>
    </subcellularLocation>
    <subcellularLocation>
        <location evidence="1">Endoplasmic reticulum membrane</location>
        <topology evidence="1">Single-pass type III membrane protein</topology>
    </subcellularLocation>
</comment>
<dbReference type="SMART" id="SM00780">
    <property type="entry name" value="PIG-X"/>
    <property type="match status" value="1"/>
</dbReference>
<dbReference type="OrthoDB" id="5546453at2759"/>
<organism evidence="12 13">
    <name type="scientific">Polychaeton citri CBS 116435</name>
    <dbReference type="NCBI Taxonomy" id="1314669"/>
    <lineage>
        <taxon>Eukaryota</taxon>
        <taxon>Fungi</taxon>
        <taxon>Dikarya</taxon>
        <taxon>Ascomycota</taxon>
        <taxon>Pezizomycotina</taxon>
        <taxon>Dothideomycetes</taxon>
        <taxon>Dothideomycetidae</taxon>
        <taxon>Capnodiales</taxon>
        <taxon>Capnodiaceae</taxon>
        <taxon>Polychaeton</taxon>
    </lineage>
</organism>
<keyword evidence="10" id="KW-0325">Glycoprotein</keyword>
<evidence type="ECO:0000256" key="9">
    <source>
        <dbReference type="ARBA" id="ARBA00023136"/>
    </source>
</evidence>
<evidence type="ECO:0000256" key="2">
    <source>
        <dbReference type="ARBA" id="ARBA00004687"/>
    </source>
</evidence>
<evidence type="ECO:0000256" key="3">
    <source>
        <dbReference type="ARBA" id="ARBA00010345"/>
    </source>
</evidence>
<sequence>MRERITYILPPGAEIDSSSIQVSKDTLKFHDASKVYTEHRITASLEELPEEIRVVLQESHELHVRWQSESNYKSIAPFFSRLPAGLHVFYTPLEATSEEGLCKILKGIFSSDLACTNVGDSFSRPSVLSERFASSATYQLHQELKNLKSVVEFVEKNVCKEAAGCSEIAAQFDAANYADIDYDAISHALTITAFWTNDIPSIQSATKEIKKWHPGGKVEVGILSPQKADEPEELSLGGYLTVLGEDEKPSGTAFSFPSRHHGIKAMKTIDTYSIRFQEPMGLHPKMVLSFSANTLTPPNEDCALHAYLTIPSSLFLDRYQLADPLFLDSQNLHSLRSISGEQDLEAPDWITDRWGSAALLELKIPSNEQLDAPWEATVPLHLRYLPPTNSTTSAGYRDIQTSWPAVFWACEAEEGLKMSVNPFDRTNLGYDGLFGPKTMFYHLQAPHRQYQHSRRLTAQLTVPTMDVANVAYVSIGTLVAVTMGFSWILWKLRYVFVSNLEPAHRHKAQ</sequence>
<comment type="similarity">
    <text evidence="3 11">Belongs to the PIGX family.</text>
</comment>
<evidence type="ECO:0000256" key="6">
    <source>
        <dbReference type="ARBA" id="ARBA00022692"/>
    </source>
</evidence>
<proteinExistence type="inferred from homology"/>
<evidence type="ECO:0000313" key="13">
    <source>
        <dbReference type="Proteomes" id="UP000799441"/>
    </source>
</evidence>
<dbReference type="GO" id="GO:0006506">
    <property type="term" value="P:GPI anchor biosynthetic process"/>
    <property type="evidence" value="ECO:0007669"/>
    <property type="project" value="UniProtKB-KW"/>
</dbReference>
<keyword evidence="9 11" id="KW-0472">Membrane</keyword>
<keyword evidence="7 11" id="KW-0256">Endoplasmic reticulum</keyword>
<evidence type="ECO:0000256" key="10">
    <source>
        <dbReference type="ARBA" id="ARBA00023180"/>
    </source>
</evidence>
<feature type="transmembrane region" description="Helical" evidence="11">
    <location>
        <begin position="470"/>
        <end position="490"/>
    </location>
</feature>
<dbReference type="GO" id="GO:0005789">
    <property type="term" value="C:endoplasmic reticulum membrane"/>
    <property type="evidence" value="ECO:0007669"/>
    <property type="project" value="UniProtKB-SubCell"/>
</dbReference>
<keyword evidence="6 11" id="KW-0812">Transmembrane</keyword>
<dbReference type="InterPro" id="IPR042322">
    <property type="entry name" value="Pbn1"/>
</dbReference>
<name>A0A9P4Q3E3_9PEZI</name>
<comment type="caution">
    <text evidence="12">The sequence shown here is derived from an EMBL/GenBank/DDBJ whole genome shotgun (WGS) entry which is preliminary data.</text>
</comment>
<reference evidence="12" key="1">
    <citation type="journal article" date="2020" name="Stud. Mycol.">
        <title>101 Dothideomycetes genomes: a test case for predicting lifestyles and emergence of pathogens.</title>
        <authorList>
            <person name="Haridas S."/>
            <person name="Albert R."/>
            <person name="Binder M."/>
            <person name="Bloem J."/>
            <person name="Labutti K."/>
            <person name="Salamov A."/>
            <person name="Andreopoulos B."/>
            <person name="Baker S."/>
            <person name="Barry K."/>
            <person name="Bills G."/>
            <person name="Bluhm B."/>
            <person name="Cannon C."/>
            <person name="Castanera R."/>
            <person name="Culley D."/>
            <person name="Daum C."/>
            <person name="Ezra D."/>
            <person name="Gonzalez J."/>
            <person name="Henrissat B."/>
            <person name="Kuo A."/>
            <person name="Liang C."/>
            <person name="Lipzen A."/>
            <person name="Lutzoni F."/>
            <person name="Magnuson J."/>
            <person name="Mondo S."/>
            <person name="Nolan M."/>
            <person name="Ohm R."/>
            <person name="Pangilinan J."/>
            <person name="Park H.-J."/>
            <person name="Ramirez L."/>
            <person name="Alfaro M."/>
            <person name="Sun H."/>
            <person name="Tritt A."/>
            <person name="Yoshinaga Y."/>
            <person name="Zwiers L.-H."/>
            <person name="Turgeon B."/>
            <person name="Goodwin S."/>
            <person name="Spatafora J."/>
            <person name="Crous P."/>
            <person name="Grigoriev I."/>
        </authorList>
    </citation>
    <scope>NUCLEOTIDE SEQUENCE</scope>
    <source>
        <strain evidence="12">CBS 116435</strain>
    </source>
</reference>
<dbReference type="Pfam" id="PF08320">
    <property type="entry name" value="PIG-X"/>
    <property type="match status" value="1"/>
</dbReference>
<comment type="pathway">
    <text evidence="2 11">Glycolipid biosynthesis; glycosylphosphatidylinositol-anchor biosynthesis.</text>
</comment>
<comment type="function">
    <text evidence="11">Required for proper folding and/or the stability of a subset of proteins in the endoplasmic reticulum. Component of glycosylphosphatidylinositol-mannosyltransferase 1 which transfers the first of the 4 mannoses in the GPI-anchor precursors during GPI-anchor biosynthesis. Probably acts by stabilizing the mannosyltransferase GPI14.</text>
</comment>
<gene>
    <name evidence="12" type="ORF">K431DRAFT_250421</name>
</gene>
<dbReference type="PANTHER" id="PTHR28533:SF1">
    <property type="entry name" value="PROTEIN PBN1"/>
    <property type="match status" value="1"/>
</dbReference>
<protein>
    <recommendedName>
        <fullName evidence="4 11">Protein PBN1</fullName>
    </recommendedName>
</protein>